<dbReference type="SUPFAM" id="SSF52540">
    <property type="entry name" value="P-loop containing nucleoside triphosphate hydrolases"/>
    <property type="match status" value="1"/>
</dbReference>
<dbReference type="PANTHER" id="PTHR13696:SF52">
    <property type="entry name" value="PARA FAMILY PROTEIN CT_582"/>
    <property type="match status" value="1"/>
</dbReference>
<dbReference type="PIRSF" id="PIRSF009320">
    <property type="entry name" value="Nuc_binding_HP_1000"/>
    <property type="match status" value="1"/>
</dbReference>
<dbReference type="CDD" id="cd02042">
    <property type="entry name" value="ParAB_family"/>
    <property type="match status" value="1"/>
</dbReference>
<dbReference type="AlphaFoldDB" id="A0AAP6JHF0"/>
<dbReference type="InterPro" id="IPR050678">
    <property type="entry name" value="DNA_Partitioning_ATPase"/>
</dbReference>
<gene>
    <name evidence="2" type="ORF">VCB98_13125</name>
</gene>
<dbReference type="Pfam" id="PF13614">
    <property type="entry name" value="AAA_31"/>
    <property type="match status" value="1"/>
</dbReference>
<dbReference type="EMBL" id="JAYGII010000054">
    <property type="protein sequence ID" value="MEA5446762.1"/>
    <property type="molecule type" value="Genomic_DNA"/>
</dbReference>
<evidence type="ECO:0000259" key="1">
    <source>
        <dbReference type="Pfam" id="PF13614"/>
    </source>
</evidence>
<evidence type="ECO:0000313" key="2">
    <source>
        <dbReference type="EMBL" id="MEA5446762.1"/>
    </source>
</evidence>
<reference evidence="2 3" key="1">
    <citation type="submission" date="2023-12" db="EMBL/GenBank/DDBJ databases">
        <title>Whole-genome sequencing of halo(alkali)philic microorganisms from hypersaline lakes.</title>
        <authorList>
            <person name="Sorokin D.Y."/>
            <person name="Merkel A.Y."/>
            <person name="Messina E."/>
            <person name="Yakimov M."/>
        </authorList>
    </citation>
    <scope>NUCLEOTIDE SEQUENCE [LARGE SCALE GENOMIC DNA]</scope>
    <source>
        <strain evidence="2 3">AB-CW1</strain>
    </source>
</reference>
<dbReference type="Proteomes" id="UP001302316">
    <property type="component" value="Unassembled WGS sequence"/>
</dbReference>
<proteinExistence type="predicted"/>
<dbReference type="InterPro" id="IPR027417">
    <property type="entry name" value="P-loop_NTPase"/>
</dbReference>
<keyword evidence="3" id="KW-1185">Reference proteome</keyword>
<evidence type="ECO:0000313" key="3">
    <source>
        <dbReference type="Proteomes" id="UP001302316"/>
    </source>
</evidence>
<comment type="caution">
    <text evidence="2">The sequence shown here is derived from an EMBL/GenBank/DDBJ whole genome shotgun (WGS) entry which is preliminary data.</text>
</comment>
<organism evidence="2 3">
    <name type="scientific">Natronospira elongata</name>
    <dbReference type="NCBI Taxonomy" id="3110268"/>
    <lineage>
        <taxon>Bacteria</taxon>
        <taxon>Pseudomonadati</taxon>
        <taxon>Pseudomonadota</taxon>
        <taxon>Gammaproteobacteria</taxon>
        <taxon>Natronospirales</taxon>
        <taxon>Natronospiraceae</taxon>
        <taxon>Natronospira</taxon>
    </lineage>
</organism>
<protein>
    <submittedName>
        <fullName evidence="2">ParA family protein</fullName>
    </submittedName>
</protein>
<dbReference type="PANTHER" id="PTHR13696">
    <property type="entry name" value="P-LOOP CONTAINING NUCLEOSIDE TRIPHOSPHATE HYDROLASE"/>
    <property type="match status" value="1"/>
</dbReference>
<dbReference type="Gene3D" id="3.40.50.300">
    <property type="entry name" value="P-loop containing nucleotide triphosphate hydrolases"/>
    <property type="match status" value="1"/>
</dbReference>
<feature type="domain" description="AAA" evidence="1">
    <location>
        <begin position="6"/>
        <end position="162"/>
    </location>
</feature>
<dbReference type="InterPro" id="IPR025669">
    <property type="entry name" value="AAA_dom"/>
</dbReference>
<accession>A0AAP6JHF0</accession>
<name>A0AAP6JHF0_9GAMM</name>
<dbReference type="RefSeq" id="WP_346053274.1">
    <property type="nucleotide sequence ID" value="NZ_JAYGII010000054.1"/>
</dbReference>
<sequence>MNVRDRTIAVTNRKGGSGKTTSAVNMAAELNARGYRILVVDLDPQNHVAMGLGLEGPVAMGSHCVFTNAGQPLHQGLRPTPAGVDVIPADPRFDASHTGSDWHCLQQALSHPAFQAYDAILLDTPPSMDAVLMNALMASGSVLVPLIPHHLAAAGVRALSRLFMRASLGGGHRPRLMGILPIMVDRRVRMHSQVLDELAAEFGGERILRGIRSDIRLAEAFAAGKPVRESAPRSRGAMDYFMATESLIHLFPKRVGAVPASVVN</sequence>